<evidence type="ECO:0000256" key="8">
    <source>
        <dbReference type="SAM" id="MobiDB-lite"/>
    </source>
</evidence>
<dbReference type="PANTHER" id="PTHR23075">
    <property type="entry name" value="PUTATIVE ATP-ASE"/>
    <property type="match status" value="1"/>
</dbReference>
<keyword evidence="5" id="KW-0175">Coiled coil</keyword>
<protein>
    <recommendedName>
        <fullName evidence="9">ATPase family AAA domain-containing protein</fullName>
    </recommendedName>
</protein>
<evidence type="ECO:0000259" key="9">
    <source>
        <dbReference type="Pfam" id="PF12037"/>
    </source>
</evidence>
<dbReference type="AlphaFoldDB" id="A0ABD3CG16"/>
<feature type="domain" description="ATPase family AAA" evidence="9">
    <location>
        <begin position="31"/>
        <end position="105"/>
    </location>
</feature>
<dbReference type="Proteomes" id="UP001632038">
    <property type="component" value="Unassembled WGS sequence"/>
</dbReference>
<keyword evidence="2" id="KW-0547">Nucleotide-binding</keyword>
<reference evidence="11" key="1">
    <citation type="journal article" date="2024" name="IScience">
        <title>Strigolactones Initiate the Formation of Haustorium-like Structures in Castilleja.</title>
        <authorList>
            <person name="Buerger M."/>
            <person name="Peterson D."/>
            <person name="Chory J."/>
        </authorList>
    </citation>
    <scope>NUCLEOTIDE SEQUENCE [LARGE SCALE GENOMIC DNA]</scope>
</reference>
<keyword evidence="11" id="KW-1185">Reference proteome</keyword>
<proteinExistence type="predicted"/>
<evidence type="ECO:0000256" key="4">
    <source>
        <dbReference type="ARBA" id="ARBA00022840"/>
    </source>
</evidence>
<evidence type="ECO:0000256" key="3">
    <source>
        <dbReference type="ARBA" id="ARBA00022792"/>
    </source>
</evidence>
<organism evidence="10 11">
    <name type="scientific">Castilleja foliolosa</name>
    <dbReference type="NCBI Taxonomy" id="1961234"/>
    <lineage>
        <taxon>Eukaryota</taxon>
        <taxon>Viridiplantae</taxon>
        <taxon>Streptophyta</taxon>
        <taxon>Embryophyta</taxon>
        <taxon>Tracheophyta</taxon>
        <taxon>Spermatophyta</taxon>
        <taxon>Magnoliopsida</taxon>
        <taxon>eudicotyledons</taxon>
        <taxon>Gunneridae</taxon>
        <taxon>Pentapetalae</taxon>
        <taxon>asterids</taxon>
        <taxon>lamiids</taxon>
        <taxon>Lamiales</taxon>
        <taxon>Orobanchaceae</taxon>
        <taxon>Pedicularideae</taxon>
        <taxon>Castillejinae</taxon>
        <taxon>Castilleja</taxon>
    </lineage>
</organism>
<gene>
    <name evidence="10" type="ORF">CASFOL_027530</name>
</gene>
<keyword evidence="7" id="KW-0472">Membrane</keyword>
<evidence type="ECO:0000313" key="11">
    <source>
        <dbReference type="Proteomes" id="UP001632038"/>
    </source>
</evidence>
<dbReference type="GO" id="GO:0031966">
    <property type="term" value="C:mitochondrial membrane"/>
    <property type="evidence" value="ECO:0007669"/>
    <property type="project" value="UniProtKB-SubCell"/>
</dbReference>
<dbReference type="EMBL" id="JAVIJP010000036">
    <property type="protein sequence ID" value="KAL3628484.1"/>
    <property type="molecule type" value="Genomic_DNA"/>
</dbReference>
<evidence type="ECO:0000313" key="10">
    <source>
        <dbReference type="EMBL" id="KAL3628484.1"/>
    </source>
</evidence>
<dbReference type="GO" id="GO:0005524">
    <property type="term" value="F:ATP binding"/>
    <property type="evidence" value="ECO:0007669"/>
    <property type="project" value="UniProtKB-KW"/>
</dbReference>
<feature type="region of interest" description="Disordered" evidence="8">
    <location>
        <begin position="12"/>
        <end position="52"/>
    </location>
</feature>
<keyword evidence="4" id="KW-0067">ATP-binding</keyword>
<dbReference type="Pfam" id="PF12037">
    <property type="entry name" value="ATAD3_N"/>
    <property type="match status" value="1"/>
</dbReference>
<evidence type="ECO:0000256" key="7">
    <source>
        <dbReference type="ARBA" id="ARBA00023136"/>
    </source>
</evidence>
<accession>A0ABD3CG16</accession>
<evidence type="ECO:0000256" key="1">
    <source>
        <dbReference type="ARBA" id="ARBA00004325"/>
    </source>
</evidence>
<comment type="caution">
    <text evidence="10">The sequence shown here is derived from an EMBL/GenBank/DDBJ whole genome shotgun (WGS) entry which is preliminary data.</text>
</comment>
<evidence type="ECO:0000256" key="6">
    <source>
        <dbReference type="ARBA" id="ARBA00023128"/>
    </source>
</evidence>
<keyword evidence="3" id="KW-0999">Mitochondrion inner membrane</keyword>
<dbReference type="PANTHER" id="PTHR23075:SF0">
    <property type="entry name" value="ATPASE FAMILY AAA DOMAIN-CONTAINING PROTEIN 3"/>
    <property type="match status" value="1"/>
</dbReference>
<evidence type="ECO:0000256" key="2">
    <source>
        <dbReference type="ARBA" id="ARBA00022741"/>
    </source>
</evidence>
<comment type="subcellular location">
    <subcellularLocation>
        <location evidence="1">Mitochondrion membrane</location>
    </subcellularLocation>
</comment>
<keyword evidence="6" id="KW-0496">Mitochondrion</keyword>
<evidence type="ECO:0000256" key="5">
    <source>
        <dbReference type="ARBA" id="ARBA00023054"/>
    </source>
</evidence>
<name>A0ABD3CG16_9LAMI</name>
<sequence length="106" mass="11717">MLTERTLAKWIQAQRPAVAPQVSPANPPPAQPSEPQAQTRNDNPRTTSAGFDPVALERGAKALKEITNSSYAKKVFEIMKKQEETRQLELASKAAEYKALRARAET</sequence>
<feature type="compositionally biased region" description="Polar residues" evidence="8">
    <location>
        <begin position="39"/>
        <end position="49"/>
    </location>
</feature>
<dbReference type="InterPro" id="IPR021911">
    <property type="entry name" value="ATAD3_N"/>
</dbReference>